<protein>
    <submittedName>
        <fullName evidence="3">Rhodanese-related sulfurtransferase</fullName>
    </submittedName>
</protein>
<dbReference type="PANTHER" id="PTHR45431">
    <property type="entry name" value="RHODANESE-LIKE DOMAIN-CONTAINING PROTEIN 15, CHLOROPLASTIC"/>
    <property type="match status" value="1"/>
</dbReference>
<dbReference type="AlphaFoldDB" id="A0A1G8XEJ6"/>
<evidence type="ECO:0000313" key="3">
    <source>
        <dbReference type="EMBL" id="SDJ88827.1"/>
    </source>
</evidence>
<sequence>MNPTLTPAALAAKDAGTTLIIDVRGPGEYAAGHVPGALNLPLDSLPQLLGELRTAAARRELIVVCAAGMRSANACAQLAAAGVPATGLDGGTDAWRAAGLPVETAAQPERNVWAMDRQVRFTAGSLVLLGLAGSLVTPWAALLSAGIAGGLVYSGVSNTCGMAVMLGKLPFNRPRPAALAPVREALQRA</sequence>
<dbReference type="Gene3D" id="3.40.250.10">
    <property type="entry name" value="Rhodanese-like domain"/>
    <property type="match status" value="1"/>
</dbReference>
<evidence type="ECO:0000256" key="1">
    <source>
        <dbReference type="SAM" id="Phobius"/>
    </source>
</evidence>
<reference evidence="3 4" key="1">
    <citation type="submission" date="2016-10" db="EMBL/GenBank/DDBJ databases">
        <authorList>
            <person name="de Groot N.N."/>
        </authorList>
    </citation>
    <scope>NUCLEOTIDE SEQUENCE [LARGE SCALE GENOMIC DNA]</scope>
    <source>
        <strain evidence="3 4">CGMCC 4.5727</strain>
    </source>
</reference>
<feature type="transmembrane region" description="Helical" evidence="1">
    <location>
        <begin position="119"/>
        <end position="141"/>
    </location>
</feature>
<dbReference type="SMART" id="SM00450">
    <property type="entry name" value="RHOD"/>
    <property type="match status" value="1"/>
</dbReference>
<name>A0A1G8XEJ6_9ACTN</name>
<dbReference type="Pfam" id="PF00581">
    <property type="entry name" value="Rhodanese"/>
    <property type="match status" value="1"/>
</dbReference>
<keyword evidence="4" id="KW-1185">Reference proteome</keyword>
<keyword evidence="1" id="KW-0812">Transmembrane</keyword>
<keyword evidence="1" id="KW-1133">Transmembrane helix</keyword>
<feature type="domain" description="Rhodanese" evidence="2">
    <location>
        <begin position="14"/>
        <end position="104"/>
    </location>
</feature>
<keyword evidence="3" id="KW-0808">Transferase</keyword>
<dbReference type="InterPro" id="IPR036873">
    <property type="entry name" value="Rhodanese-like_dom_sf"/>
</dbReference>
<dbReference type="InterPro" id="IPR052367">
    <property type="entry name" value="Thiosulfate_ST/Rhodanese-like"/>
</dbReference>
<dbReference type="InterPro" id="IPR021309">
    <property type="entry name" value="YgaP-like_TM"/>
</dbReference>
<dbReference type="OrthoDB" id="9800872at2"/>
<dbReference type="PANTHER" id="PTHR45431:SF3">
    <property type="entry name" value="RHODANESE-LIKE DOMAIN-CONTAINING PROTEIN 15, CHLOROPLASTIC"/>
    <property type="match status" value="1"/>
</dbReference>
<dbReference type="GO" id="GO:0004792">
    <property type="term" value="F:thiosulfate-cyanide sulfurtransferase activity"/>
    <property type="evidence" value="ECO:0007669"/>
    <property type="project" value="InterPro"/>
</dbReference>
<dbReference type="PROSITE" id="PS50206">
    <property type="entry name" value="RHODANESE_3"/>
    <property type="match status" value="1"/>
</dbReference>
<organism evidence="3 4">
    <name type="scientific">Streptomyces indicus</name>
    <dbReference type="NCBI Taxonomy" id="417292"/>
    <lineage>
        <taxon>Bacteria</taxon>
        <taxon>Bacillati</taxon>
        <taxon>Actinomycetota</taxon>
        <taxon>Actinomycetes</taxon>
        <taxon>Kitasatosporales</taxon>
        <taxon>Streptomycetaceae</taxon>
        <taxon>Streptomyces</taxon>
    </lineage>
</organism>
<dbReference type="STRING" id="417292.SAMN05421806_103153"/>
<dbReference type="CDD" id="cd00158">
    <property type="entry name" value="RHOD"/>
    <property type="match status" value="1"/>
</dbReference>
<dbReference type="RefSeq" id="WP_093608505.1">
    <property type="nucleotide sequence ID" value="NZ_FNFF01000003.1"/>
</dbReference>
<evidence type="ECO:0000313" key="4">
    <source>
        <dbReference type="Proteomes" id="UP000199155"/>
    </source>
</evidence>
<accession>A0A1G8XEJ6</accession>
<dbReference type="Proteomes" id="UP000199155">
    <property type="component" value="Unassembled WGS sequence"/>
</dbReference>
<dbReference type="Pfam" id="PF11127">
    <property type="entry name" value="YgaP-like_TM"/>
    <property type="match status" value="1"/>
</dbReference>
<dbReference type="EMBL" id="FNFF01000003">
    <property type="protein sequence ID" value="SDJ88827.1"/>
    <property type="molecule type" value="Genomic_DNA"/>
</dbReference>
<dbReference type="PROSITE" id="PS00380">
    <property type="entry name" value="RHODANESE_1"/>
    <property type="match status" value="1"/>
</dbReference>
<feature type="transmembrane region" description="Helical" evidence="1">
    <location>
        <begin position="147"/>
        <end position="166"/>
    </location>
</feature>
<keyword evidence="1" id="KW-0472">Membrane</keyword>
<dbReference type="SUPFAM" id="SSF52821">
    <property type="entry name" value="Rhodanese/Cell cycle control phosphatase"/>
    <property type="match status" value="1"/>
</dbReference>
<proteinExistence type="predicted"/>
<dbReference type="InterPro" id="IPR001763">
    <property type="entry name" value="Rhodanese-like_dom"/>
</dbReference>
<evidence type="ECO:0000259" key="2">
    <source>
        <dbReference type="PROSITE" id="PS50206"/>
    </source>
</evidence>
<dbReference type="Gene3D" id="6.10.140.1340">
    <property type="match status" value="1"/>
</dbReference>
<gene>
    <name evidence="3" type="ORF">SAMN05421806_103153</name>
</gene>
<dbReference type="InterPro" id="IPR001307">
    <property type="entry name" value="Thiosulphate_STrfase_CS"/>
</dbReference>